<sequence>MWSLEQALGPWVVVGQSAASPTVAAAITVALAVVHSLAGRLWAGSDYRPRVLSAAGGASLAYVVVYLLPEINEAVLHVVESDAGSASFFGRDVEVYVVVLTGFLTFYAVHVFASRTTDGETDQTSVTFWAHLASFGVYNALIGYLVFHQERSGTTALVLYGVAMGLHFLVTDAGLRRHHGRTYHRLGRWLLAGAILLGGLVGTLTTVAEGPLALLLAFLAGGIVFNVTKEELPDPETSRFGSFVAGTVGYAAVLLAL</sequence>
<protein>
    <recommendedName>
        <fullName evidence="4">ZIP Zinc transporter</fullName>
    </recommendedName>
</protein>
<evidence type="ECO:0000313" key="2">
    <source>
        <dbReference type="EMBL" id="MFC5969740.1"/>
    </source>
</evidence>
<dbReference type="AlphaFoldDB" id="A0ABD5RH02"/>
<dbReference type="RefSeq" id="WP_247418063.1">
    <property type="nucleotide sequence ID" value="NZ_JALLGW010000001.1"/>
</dbReference>
<evidence type="ECO:0000256" key="1">
    <source>
        <dbReference type="SAM" id="Phobius"/>
    </source>
</evidence>
<accession>A0ABD5RH02</accession>
<feature type="transmembrane region" description="Helical" evidence="1">
    <location>
        <begin position="51"/>
        <end position="68"/>
    </location>
</feature>
<dbReference type="Proteomes" id="UP001596099">
    <property type="component" value="Unassembled WGS sequence"/>
</dbReference>
<comment type="caution">
    <text evidence="2">The sequence shown here is derived from an EMBL/GenBank/DDBJ whole genome shotgun (WGS) entry which is preliminary data.</text>
</comment>
<gene>
    <name evidence="2" type="ORF">ACFPYI_00205</name>
</gene>
<feature type="transmembrane region" description="Helical" evidence="1">
    <location>
        <begin position="210"/>
        <end position="228"/>
    </location>
</feature>
<feature type="transmembrane region" description="Helical" evidence="1">
    <location>
        <begin position="240"/>
        <end position="256"/>
    </location>
</feature>
<feature type="transmembrane region" description="Helical" evidence="1">
    <location>
        <begin position="95"/>
        <end position="114"/>
    </location>
</feature>
<dbReference type="EMBL" id="JBHSQH010000001">
    <property type="protein sequence ID" value="MFC5969740.1"/>
    <property type="molecule type" value="Genomic_DNA"/>
</dbReference>
<keyword evidence="1" id="KW-0472">Membrane</keyword>
<reference evidence="2 3" key="1">
    <citation type="journal article" date="2019" name="Int. J. Syst. Evol. Microbiol.">
        <title>The Global Catalogue of Microorganisms (GCM) 10K type strain sequencing project: providing services to taxonomists for standard genome sequencing and annotation.</title>
        <authorList>
            <consortium name="The Broad Institute Genomics Platform"/>
            <consortium name="The Broad Institute Genome Sequencing Center for Infectious Disease"/>
            <person name="Wu L."/>
            <person name="Ma J."/>
        </authorList>
    </citation>
    <scope>NUCLEOTIDE SEQUENCE [LARGE SCALE GENOMIC DNA]</scope>
    <source>
        <strain evidence="2 3">CGMCC 1.12543</strain>
    </source>
</reference>
<keyword evidence="3" id="KW-1185">Reference proteome</keyword>
<name>A0ABD5RH02_9EURY</name>
<keyword evidence="1" id="KW-1133">Transmembrane helix</keyword>
<evidence type="ECO:0008006" key="4">
    <source>
        <dbReference type="Google" id="ProtNLM"/>
    </source>
</evidence>
<organism evidence="2 3">
    <name type="scientific">Halomarina salina</name>
    <dbReference type="NCBI Taxonomy" id="1872699"/>
    <lineage>
        <taxon>Archaea</taxon>
        <taxon>Methanobacteriati</taxon>
        <taxon>Methanobacteriota</taxon>
        <taxon>Stenosarchaea group</taxon>
        <taxon>Halobacteria</taxon>
        <taxon>Halobacteriales</taxon>
        <taxon>Natronomonadaceae</taxon>
        <taxon>Halomarina</taxon>
    </lineage>
</organism>
<feature type="transmembrane region" description="Helical" evidence="1">
    <location>
        <begin position="20"/>
        <end position="39"/>
    </location>
</feature>
<keyword evidence="1" id="KW-0812">Transmembrane</keyword>
<proteinExistence type="predicted"/>
<evidence type="ECO:0000313" key="3">
    <source>
        <dbReference type="Proteomes" id="UP001596099"/>
    </source>
</evidence>
<feature type="transmembrane region" description="Helical" evidence="1">
    <location>
        <begin position="126"/>
        <end position="147"/>
    </location>
</feature>
<feature type="transmembrane region" description="Helical" evidence="1">
    <location>
        <begin position="153"/>
        <end position="174"/>
    </location>
</feature>